<dbReference type="Proteomes" id="UP000327157">
    <property type="component" value="Chromosome 15"/>
</dbReference>
<gene>
    <name evidence="4" type="ORF">D8674_013888</name>
</gene>
<reference evidence="4 5" key="3">
    <citation type="submission" date="2019-11" db="EMBL/GenBank/DDBJ databases">
        <title>A de novo genome assembly of a pear dwarfing rootstock.</title>
        <authorList>
            <person name="Wang F."/>
            <person name="Wang J."/>
            <person name="Li S."/>
            <person name="Zhang Y."/>
            <person name="Fang M."/>
            <person name="Ma L."/>
            <person name="Zhao Y."/>
            <person name="Jiang S."/>
        </authorList>
    </citation>
    <scope>NUCLEOTIDE SEQUENCE [LARGE SCALE GENOMIC DNA]</scope>
    <source>
        <strain evidence="4">S2</strain>
        <tissue evidence="4">Leaf</tissue>
    </source>
</reference>
<proteinExistence type="predicted"/>
<comment type="caution">
    <text evidence="4">The sequence shown here is derived from an EMBL/GenBank/DDBJ whole genome shotgun (WGS) entry which is preliminary data.</text>
</comment>
<evidence type="ECO:0000313" key="4">
    <source>
        <dbReference type="EMBL" id="KAB2618019.1"/>
    </source>
</evidence>
<evidence type="ECO:0000313" key="5">
    <source>
        <dbReference type="Proteomes" id="UP000327157"/>
    </source>
</evidence>
<dbReference type="InterPro" id="IPR011051">
    <property type="entry name" value="RmlC_Cupin_sf"/>
</dbReference>
<dbReference type="InterPro" id="IPR050253">
    <property type="entry name" value="Seed_Storage-Functional"/>
</dbReference>
<dbReference type="CDD" id="cd02244">
    <property type="entry name" value="cupin_7S_vicilin-like_N"/>
    <property type="match status" value="1"/>
</dbReference>
<sequence>MLKKAHIFFFFLFSVAVSFHAANALKNAGGGGGSPAGSLVNINQRRSLVSTEYGEVWSVDVNDGHRRPYHIQFITLEPDSLFLPVLLHADMVFYVNTGSGRLSWSDDDEIRRVDIKRGDLYRLDPGTVFFVQSNLETGSPKLRINAIFASNSDDDLYDPAVGAYSSIRDIVRGFNPKLLRSAFKVSEEVIESIVNGTDQSAIVHAIPTKKETFWDLEARFLKTFLLGNDGIAFNSKKKTTTYNIFDEEPDFENCNGWSLTVNKKTSNLLKGSNIGLFMVNLTKGSMMGPHWNPRATEIAIVLQGQGMVRVVCSSTAVKKSECRNMRFRVHEGDVFAVPRFHPMAQMSFNNNSLVFMGFSTTEKKNNPQFLAGKYSVLQTLDKQVLAASFNVTNTTIDQLLSVQPESFIIDCTSCAEEEEKVMLEEIKKEREEEDAKKRVEEEARKREQEEQVRKREDEEAKKREEEERETQEEERKREEEEARKREEEEATREREEQAAREREEQAAREREVQAAKQQEEQAAKEQEEQEAAREREEREAAREREEEGRQQENEGRQGDDERRQQDKRERERRQQEEWKR</sequence>
<feature type="domain" description="Cupin type-1" evidence="3">
    <location>
        <begin position="242"/>
        <end position="397"/>
    </location>
</feature>
<reference evidence="5" key="2">
    <citation type="submission" date="2019-10" db="EMBL/GenBank/DDBJ databases">
        <title>A de novo genome assembly of a pear dwarfing rootstock.</title>
        <authorList>
            <person name="Wang F."/>
            <person name="Wang J."/>
            <person name="Li S."/>
            <person name="Zhang Y."/>
            <person name="Fang M."/>
            <person name="Ma L."/>
            <person name="Zhao Y."/>
            <person name="Jiang S."/>
        </authorList>
    </citation>
    <scope>NUCLEOTIDE SEQUENCE [LARGE SCALE GENOMIC DNA]</scope>
</reference>
<feature type="chain" id="PRO_5024445082" evidence="2">
    <location>
        <begin position="25"/>
        <end position="580"/>
    </location>
</feature>
<dbReference type="OrthoDB" id="1932894at2759"/>
<evidence type="ECO:0000259" key="3">
    <source>
        <dbReference type="SMART" id="SM00835"/>
    </source>
</evidence>
<dbReference type="PANTHER" id="PTHR31189">
    <property type="entry name" value="OS03G0336100 PROTEIN-RELATED"/>
    <property type="match status" value="1"/>
</dbReference>
<keyword evidence="2" id="KW-0732">Signal</keyword>
<dbReference type="Gene3D" id="2.60.120.10">
    <property type="entry name" value="Jelly Rolls"/>
    <property type="match status" value="2"/>
</dbReference>
<name>A0A5N5GR15_9ROSA</name>
<protein>
    <submittedName>
        <fullName evidence="4">Vicilin-like antimicrobial peptides 2-2</fullName>
    </submittedName>
</protein>
<dbReference type="InterPro" id="IPR014710">
    <property type="entry name" value="RmlC-like_jellyroll"/>
</dbReference>
<dbReference type="EMBL" id="SMOL01000401">
    <property type="protein sequence ID" value="KAB2618019.1"/>
    <property type="molecule type" value="Genomic_DNA"/>
</dbReference>
<dbReference type="SMART" id="SM00835">
    <property type="entry name" value="Cupin_1"/>
    <property type="match status" value="2"/>
</dbReference>
<dbReference type="InterPro" id="IPR006045">
    <property type="entry name" value="Cupin_1"/>
</dbReference>
<feature type="compositionally biased region" description="Basic and acidic residues" evidence="1">
    <location>
        <begin position="429"/>
        <end position="465"/>
    </location>
</feature>
<evidence type="ECO:0000256" key="1">
    <source>
        <dbReference type="SAM" id="MobiDB-lite"/>
    </source>
</evidence>
<organism evidence="4 5">
    <name type="scientific">Pyrus ussuriensis x Pyrus communis</name>
    <dbReference type="NCBI Taxonomy" id="2448454"/>
    <lineage>
        <taxon>Eukaryota</taxon>
        <taxon>Viridiplantae</taxon>
        <taxon>Streptophyta</taxon>
        <taxon>Embryophyta</taxon>
        <taxon>Tracheophyta</taxon>
        <taxon>Spermatophyta</taxon>
        <taxon>Magnoliopsida</taxon>
        <taxon>eudicotyledons</taxon>
        <taxon>Gunneridae</taxon>
        <taxon>Pentapetalae</taxon>
        <taxon>rosids</taxon>
        <taxon>fabids</taxon>
        <taxon>Rosales</taxon>
        <taxon>Rosaceae</taxon>
        <taxon>Amygdaloideae</taxon>
        <taxon>Maleae</taxon>
        <taxon>Pyrus</taxon>
    </lineage>
</organism>
<dbReference type="Pfam" id="PF00190">
    <property type="entry name" value="Cupin_1"/>
    <property type="match status" value="1"/>
</dbReference>
<evidence type="ECO:0000256" key="2">
    <source>
        <dbReference type="SAM" id="SignalP"/>
    </source>
</evidence>
<feature type="domain" description="Cupin type-1" evidence="3">
    <location>
        <begin position="40"/>
        <end position="191"/>
    </location>
</feature>
<dbReference type="SUPFAM" id="SSF51182">
    <property type="entry name" value="RmlC-like cupins"/>
    <property type="match status" value="1"/>
</dbReference>
<dbReference type="AlphaFoldDB" id="A0A5N5GR15"/>
<dbReference type="CDD" id="cd02245">
    <property type="entry name" value="cupin_7S_vicilin-like_C"/>
    <property type="match status" value="1"/>
</dbReference>
<accession>A0A5N5GR15</accession>
<dbReference type="PANTHER" id="PTHR31189:SF7">
    <property type="entry name" value="OS03G0197300 PROTEIN"/>
    <property type="match status" value="1"/>
</dbReference>
<keyword evidence="5" id="KW-1185">Reference proteome</keyword>
<feature type="region of interest" description="Disordered" evidence="1">
    <location>
        <begin position="429"/>
        <end position="580"/>
    </location>
</feature>
<reference evidence="4 5" key="1">
    <citation type="submission" date="2019-09" db="EMBL/GenBank/DDBJ databases">
        <authorList>
            <person name="Ou C."/>
        </authorList>
    </citation>
    <scope>NUCLEOTIDE SEQUENCE [LARGE SCALE GENOMIC DNA]</scope>
    <source>
        <strain evidence="4">S2</strain>
        <tissue evidence="4">Leaf</tissue>
    </source>
</reference>
<feature type="compositionally biased region" description="Basic and acidic residues" evidence="1">
    <location>
        <begin position="473"/>
        <end position="580"/>
    </location>
</feature>
<feature type="signal peptide" evidence="2">
    <location>
        <begin position="1"/>
        <end position="24"/>
    </location>
</feature>